<proteinExistence type="predicted"/>
<accession>A0A1I5NGY6</accession>
<sequence length="185" mass="20025">MTDSPWSHPVRLNAPGAREGREVKIEPDADTRAAVAEELGIVSVRKLRLQGRLTPEGRNDWRFDGELGATVVQPCGVTLEPVSTRLDEPVTRRWLADMPEAPEGGEVEMPEDETAEPLRATVDLGAVMVEALALALPPFPRAPGAELGEAVYAEPGRAPLTDEALRPFAGLSSLRDKLTGRDDEE</sequence>
<dbReference type="OrthoDB" id="8443793at2"/>
<dbReference type="RefSeq" id="WP_093419508.1">
    <property type="nucleotide sequence ID" value="NZ_FOXA01000003.1"/>
</dbReference>
<dbReference type="Pfam" id="PF02620">
    <property type="entry name" value="YceD"/>
    <property type="match status" value="1"/>
</dbReference>
<feature type="region of interest" description="Disordered" evidence="1">
    <location>
        <begin position="1"/>
        <end position="22"/>
    </location>
</feature>
<dbReference type="InterPro" id="IPR003772">
    <property type="entry name" value="YceD"/>
</dbReference>
<dbReference type="EMBL" id="FOXA01000003">
    <property type="protein sequence ID" value="SFP20481.1"/>
    <property type="molecule type" value="Genomic_DNA"/>
</dbReference>
<protein>
    <submittedName>
        <fullName evidence="2">Uncharacterized metal-binding protein YceD, DUF177 family</fullName>
    </submittedName>
</protein>
<keyword evidence="3" id="KW-1185">Reference proteome</keyword>
<gene>
    <name evidence="2" type="ORF">SAMN04488047_103264</name>
</gene>
<evidence type="ECO:0000313" key="3">
    <source>
        <dbReference type="Proteomes" id="UP000199356"/>
    </source>
</evidence>
<name>A0A1I5NGY6_9RHOB</name>
<dbReference type="AlphaFoldDB" id="A0A1I5NGY6"/>
<evidence type="ECO:0000313" key="2">
    <source>
        <dbReference type="EMBL" id="SFP20481.1"/>
    </source>
</evidence>
<dbReference type="Proteomes" id="UP000199356">
    <property type="component" value="Unassembled WGS sequence"/>
</dbReference>
<evidence type="ECO:0000256" key="1">
    <source>
        <dbReference type="SAM" id="MobiDB-lite"/>
    </source>
</evidence>
<reference evidence="2 3" key="1">
    <citation type="submission" date="2016-10" db="EMBL/GenBank/DDBJ databases">
        <authorList>
            <person name="de Groot N.N."/>
        </authorList>
    </citation>
    <scope>NUCLEOTIDE SEQUENCE [LARGE SCALE GENOMIC DNA]</scope>
    <source>
        <strain evidence="2 3">DSM 19547</strain>
    </source>
</reference>
<organism evidence="2 3">
    <name type="scientific">Tranquillimonas alkanivorans</name>
    <dbReference type="NCBI Taxonomy" id="441119"/>
    <lineage>
        <taxon>Bacteria</taxon>
        <taxon>Pseudomonadati</taxon>
        <taxon>Pseudomonadota</taxon>
        <taxon>Alphaproteobacteria</taxon>
        <taxon>Rhodobacterales</taxon>
        <taxon>Roseobacteraceae</taxon>
        <taxon>Tranquillimonas</taxon>
    </lineage>
</organism>
<dbReference type="STRING" id="441119.SAMN04488047_103264"/>